<dbReference type="SMART" id="SM00192">
    <property type="entry name" value="LDLa"/>
    <property type="match status" value="1"/>
</dbReference>
<dbReference type="EMBL" id="JACSEA010000003">
    <property type="protein sequence ID" value="KAF7404832.1"/>
    <property type="molecule type" value="Genomic_DNA"/>
</dbReference>
<dbReference type="GO" id="GO:0005576">
    <property type="term" value="C:extracellular region"/>
    <property type="evidence" value="ECO:0007669"/>
    <property type="project" value="InterPro"/>
</dbReference>
<keyword evidence="1 2" id="KW-1015">Disulfide bond</keyword>
<name>A0A834KF93_VESVU</name>
<dbReference type="SUPFAM" id="SSF88713">
    <property type="entry name" value="Glycoside hydrolase/deacetylase"/>
    <property type="match status" value="1"/>
</dbReference>
<feature type="disulfide bond" evidence="2">
    <location>
        <begin position="127"/>
        <end position="145"/>
    </location>
</feature>
<keyword evidence="6" id="KW-1185">Reference proteome</keyword>
<organism evidence="5 6">
    <name type="scientific">Vespula vulgaris</name>
    <name type="common">Yellow jacket</name>
    <name type="synonym">Wasp</name>
    <dbReference type="NCBI Taxonomy" id="7454"/>
    <lineage>
        <taxon>Eukaryota</taxon>
        <taxon>Metazoa</taxon>
        <taxon>Ecdysozoa</taxon>
        <taxon>Arthropoda</taxon>
        <taxon>Hexapoda</taxon>
        <taxon>Insecta</taxon>
        <taxon>Pterygota</taxon>
        <taxon>Neoptera</taxon>
        <taxon>Endopterygota</taxon>
        <taxon>Hymenoptera</taxon>
        <taxon>Apocrita</taxon>
        <taxon>Aculeata</taxon>
        <taxon>Vespoidea</taxon>
        <taxon>Vespidae</taxon>
        <taxon>Vespinae</taxon>
        <taxon>Vespula</taxon>
    </lineage>
</organism>
<feature type="disulfide bond" evidence="2">
    <location>
        <begin position="120"/>
        <end position="132"/>
    </location>
</feature>
<dbReference type="FunFam" id="4.10.400.10:FF:000128">
    <property type="entry name" value="Vermiform, isoform H"/>
    <property type="match status" value="1"/>
</dbReference>
<dbReference type="FunFam" id="3.20.20.370:FF:000003">
    <property type="entry name" value="CLUMA_CG003232, isoform B"/>
    <property type="match status" value="1"/>
</dbReference>
<comment type="caution">
    <text evidence="5">The sequence shown here is derived from an EMBL/GenBank/DDBJ whole genome shotgun (WGS) entry which is preliminary data.</text>
</comment>
<feature type="chain" id="PRO_5032314630" description="Chitin-binding type-2 domain-containing protein" evidence="3">
    <location>
        <begin position="23"/>
        <end position="513"/>
    </location>
</feature>
<feature type="disulfide bond" evidence="2">
    <location>
        <begin position="139"/>
        <end position="154"/>
    </location>
</feature>
<dbReference type="GO" id="GO:0008061">
    <property type="term" value="F:chitin binding"/>
    <property type="evidence" value="ECO:0007669"/>
    <property type="project" value="InterPro"/>
</dbReference>
<feature type="signal peptide" evidence="3">
    <location>
        <begin position="1"/>
        <end position="22"/>
    </location>
</feature>
<dbReference type="PROSITE" id="PS01209">
    <property type="entry name" value="LDLRA_1"/>
    <property type="match status" value="1"/>
</dbReference>
<reference evidence="5" key="1">
    <citation type="journal article" date="2020" name="G3 (Bethesda)">
        <title>High-Quality Assemblies for Three Invasive Social Wasps from the &lt;i&gt;Vespula&lt;/i&gt; Genus.</title>
        <authorList>
            <person name="Harrop T.W.R."/>
            <person name="Guhlin J."/>
            <person name="McLaughlin G.M."/>
            <person name="Permina E."/>
            <person name="Stockwell P."/>
            <person name="Gilligan J."/>
            <person name="Le Lec M.F."/>
            <person name="Gruber M.A.M."/>
            <person name="Quinn O."/>
            <person name="Lovegrove M."/>
            <person name="Duncan E.J."/>
            <person name="Remnant E.J."/>
            <person name="Van Eeckhoven J."/>
            <person name="Graham B."/>
            <person name="Knapp R.A."/>
            <person name="Langford K.W."/>
            <person name="Kronenberg Z."/>
            <person name="Press M.O."/>
            <person name="Eacker S.M."/>
            <person name="Wilson-Rankin E.E."/>
            <person name="Purcell J."/>
            <person name="Lester P.J."/>
            <person name="Dearden P.K."/>
        </authorList>
    </citation>
    <scope>NUCLEOTIDE SEQUENCE</scope>
    <source>
        <strain evidence="5">Marl-1</strain>
    </source>
</reference>
<dbReference type="Gene3D" id="2.170.140.10">
    <property type="entry name" value="Chitin binding domain"/>
    <property type="match status" value="1"/>
</dbReference>
<protein>
    <recommendedName>
        <fullName evidence="4">Chitin-binding type-2 domain-containing protein</fullName>
    </recommendedName>
</protein>
<dbReference type="GO" id="GO:0016787">
    <property type="term" value="F:hydrolase activity"/>
    <property type="evidence" value="ECO:0007669"/>
    <property type="project" value="UniProtKB-ARBA"/>
</dbReference>
<dbReference type="Gene3D" id="4.10.400.10">
    <property type="entry name" value="Low-density Lipoprotein Receptor"/>
    <property type="match status" value="1"/>
</dbReference>
<dbReference type="InterPro" id="IPR036055">
    <property type="entry name" value="LDL_receptor-like_sf"/>
</dbReference>
<evidence type="ECO:0000259" key="4">
    <source>
        <dbReference type="PROSITE" id="PS50940"/>
    </source>
</evidence>
<evidence type="ECO:0000313" key="5">
    <source>
        <dbReference type="EMBL" id="KAF7404832.1"/>
    </source>
</evidence>
<keyword evidence="3" id="KW-0732">Signal</keyword>
<evidence type="ECO:0000256" key="1">
    <source>
        <dbReference type="ARBA" id="ARBA00023157"/>
    </source>
</evidence>
<dbReference type="SUPFAM" id="SSF57424">
    <property type="entry name" value="LDL receptor-like module"/>
    <property type="match status" value="1"/>
</dbReference>
<evidence type="ECO:0000313" key="6">
    <source>
        <dbReference type="Proteomes" id="UP000614350"/>
    </source>
</evidence>
<dbReference type="Gene3D" id="3.20.20.370">
    <property type="entry name" value="Glycoside hydrolase/deacetylase"/>
    <property type="match status" value="1"/>
</dbReference>
<dbReference type="PANTHER" id="PTHR45985">
    <property type="match status" value="1"/>
</dbReference>
<dbReference type="PANTHER" id="PTHR45985:SF1">
    <property type="entry name" value="VERMIFORM, ISOFORM I"/>
    <property type="match status" value="1"/>
</dbReference>
<dbReference type="Pfam" id="PF00057">
    <property type="entry name" value="Ldl_recept_a"/>
    <property type="match status" value="1"/>
</dbReference>
<evidence type="ECO:0000256" key="2">
    <source>
        <dbReference type="PROSITE-ProRule" id="PRU00124"/>
    </source>
</evidence>
<feature type="domain" description="Chitin-binding type-2" evidence="4">
    <location>
        <begin position="36"/>
        <end position="102"/>
    </location>
</feature>
<sequence length="513" mass="58156">MSPRLIFLLGTLCLFAGAQVRAQDDEGADELDANAEELCHDRPGDEYFRLNVGGDCRDVVRCDKASEIGVTRLATVRCPTGLAFDIERQTCDWKTNVKNCEQLEKPRKVLPILKTDEPVCPDGKLSCGNKECIDKELFCNGKPDCKDESDENACTVETDPNRAPDCDPTQCVLPDCYCSADGTRIPGNIEPQQVPQMITITFNGAVNVDNIDLYEEVFNGQRQNPNGCQIRVFSLTHKDDPQYWTQGTYDDWLAEMAGARLIIERFANITDGSIIGMRAPYLRVGGNTQFDMMADQFFVYDASITASLGRVPIWPYTLYFRMPHKCNGNGGNCPSRSHPVWEMVMNELDRRDDPTFDESLPGCHMVDSCSNIQTGEQFGRLLRHNFNRHFNSNRAPLGLHFHASWLKSKKEYKEELIKFIEEMLARSDVYFVTMVQVIKWMQTPTELSALRDFQDWKETCDEKGQPYCSLPNACPLTTRELPGETLRLFTCMECPNNYPWLLDPTGDGFAVKK</sequence>
<dbReference type="PROSITE" id="PS50940">
    <property type="entry name" value="CHIT_BIND_II"/>
    <property type="match status" value="1"/>
</dbReference>
<dbReference type="Proteomes" id="UP000614350">
    <property type="component" value="Unassembled WGS sequence"/>
</dbReference>
<dbReference type="InterPro" id="IPR011330">
    <property type="entry name" value="Glyco_hydro/deAcase_b/a-brl"/>
</dbReference>
<dbReference type="AlphaFoldDB" id="A0A834KF93"/>
<dbReference type="CDD" id="cd00112">
    <property type="entry name" value="LDLa"/>
    <property type="match status" value="1"/>
</dbReference>
<dbReference type="PROSITE" id="PS50068">
    <property type="entry name" value="LDLRA_2"/>
    <property type="match status" value="1"/>
</dbReference>
<dbReference type="Pfam" id="PF01607">
    <property type="entry name" value="CBM_14"/>
    <property type="match status" value="1"/>
</dbReference>
<accession>A0A834KF93</accession>
<gene>
    <name evidence="5" type="ORF">HZH66_003738</name>
</gene>
<dbReference type="InterPro" id="IPR052740">
    <property type="entry name" value="CE4"/>
</dbReference>
<dbReference type="InterPro" id="IPR023415">
    <property type="entry name" value="LDLR_class-A_CS"/>
</dbReference>
<dbReference type="SUPFAM" id="SSF57625">
    <property type="entry name" value="Invertebrate chitin-binding proteins"/>
    <property type="match status" value="1"/>
</dbReference>
<dbReference type="SMART" id="SM00494">
    <property type="entry name" value="ChtBD2"/>
    <property type="match status" value="1"/>
</dbReference>
<dbReference type="InterPro" id="IPR002172">
    <property type="entry name" value="LDrepeatLR_classA_rpt"/>
</dbReference>
<evidence type="ECO:0000256" key="3">
    <source>
        <dbReference type="SAM" id="SignalP"/>
    </source>
</evidence>
<dbReference type="InterPro" id="IPR002557">
    <property type="entry name" value="Chitin-bd_dom"/>
</dbReference>
<proteinExistence type="predicted"/>
<dbReference type="GO" id="GO:0005975">
    <property type="term" value="P:carbohydrate metabolic process"/>
    <property type="evidence" value="ECO:0007669"/>
    <property type="project" value="InterPro"/>
</dbReference>
<dbReference type="InterPro" id="IPR036508">
    <property type="entry name" value="Chitin-bd_dom_sf"/>
</dbReference>